<dbReference type="PROSITE" id="PS50119">
    <property type="entry name" value="ZF_BBOX"/>
    <property type="match status" value="1"/>
</dbReference>
<evidence type="ECO:0000256" key="16">
    <source>
        <dbReference type="SAM" id="MobiDB-lite"/>
    </source>
</evidence>
<feature type="domain" description="B box-type" evidence="18">
    <location>
        <begin position="117"/>
        <end position="159"/>
    </location>
</feature>
<reference evidence="19" key="1">
    <citation type="submission" date="2014-08" db="EMBL/GenBank/DDBJ databases">
        <authorList>
            <person name="Senf B."/>
            <person name="Petzold A."/>
            <person name="Downie B.R."/>
            <person name="Koch P."/>
            <person name="Platzer M."/>
        </authorList>
    </citation>
    <scope>NUCLEOTIDE SEQUENCE [LARGE SCALE GENOMIC DNA]</scope>
    <source>
        <strain evidence="19">GRZ</strain>
    </source>
</reference>
<reference evidence="19" key="2">
    <citation type="submission" date="2025-08" db="UniProtKB">
        <authorList>
            <consortium name="Ensembl"/>
        </authorList>
    </citation>
    <scope>IDENTIFICATION</scope>
</reference>
<evidence type="ECO:0000313" key="19">
    <source>
        <dbReference type="Ensembl" id="ENSNFUP00015013748.1"/>
    </source>
</evidence>
<evidence type="ECO:0000256" key="3">
    <source>
        <dbReference type="ARBA" id="ARBA00004496"/>
    </source>
</evidence>
<dbReference type="CDD" id="cd19833">
    <property type="entry name" value="Bbox2_MuRF3_C-II"/>
    <property type="match status" value="1"/>
</dbReference>
<name>A0A8C6L2F5_NOTFU</name>
<dbReference type="InterPro" id="IPR017907">
    <property type="entry name" value="Znf_RING_CS"/>
</dbReference>
<dbReference type="AlphaFoldDB" id="A0A8C6L2F5"/>
<accession>A0A8C6L2F5</accession>
<keyword evidence="6" id="KW-0808">Transferase</keyword>
<dbReference type="GeneTree" id="ENSGT00940000154004"/>
<dbReference type="GO" id="GO:0005737">
    <property type="term" value="C:cytoplasm"/>
    <property type="evidence" value="ECO:0007669"/>
    <property type="project" value="UniProtKB-SubCell"/>
</dbReference>
<dbReference type="InterPro" id="IPR033492">
    <property type="entry name" value="Trim54_Bbox2_Zfn"/>
</dbReference>
<dbReference type="SUPFAM" id="SSF57845">
    <property type="entry name" value="B-box zinc-binding domain"/>
    <property type="match status" value="1"/>
</dbReference>
<proteinExistence type="predicted"/>
<dbReference type="GO" id="GO:0070507">
    <property type="term" value="P:regulation of microtubule cytoskeleton organization"/>
    <property type="evidence" value="ECO:0007669"/>
    <property type="project" value="TreeGrafter"/>
</dbReference>
<dbReference type="InterPro" id="IPR027370">
    <property type="entry name" value="Znf-RING_euk"/>
</dbReference>
<comment type="function">
    <text evidence="1">May bind and stabilize microtubules during myotubes formation.</text>
</comment>
<evidence type="ECO:0000256" key="15">
    <source>
        <dbReference type="SAM" id="Coils"/>
    </source>
</evidence>
<reference evidence="19" key="3">
    <citation type="submission" date="2025-09" db="UniProtKB">
        <authorList>
            <consortium name="Ensembl"/>
        </authorList>
    </citation>
    <scope>IDENTIFICATION</scope>
</reference>
<evidence type="ECO:0000256" key="12">
    <source>
        <dbReference type="ARBA" id="ARBA00023179"/>
    </source>
</evidence>
<evidence type="ECO:0000313" key="20">
    <source>
        <dbReference type="Proteomes" id="UP000694548"/>
    </source>
</evidence>
<evidence type="ECO:0000256" key="8">
    <source>
        <dbReference type="ARBA" id="ARBA00022723"/>
    </source>
</evidence>
<evidence type="ECO:0000256" key="13">
    <source>
        <dbReference type="ARBA" id="ARBA00023242"/>
    </source>
</evidence>
<evidence type="ECO:0000256" key="2">
    <source>
        <dbReference type="ARBA" id="ARBA00004123"/>
    </source>
</evidence>
<protein>
    <recommendedName>
        <fullName evidence="4">Tripartite motif-containing protein 54</fullName>
    </recommendedName>
</protein>
<dbReference type="PANTHER" id="PTHR24099:SF17">
    <property type="entry name" value="TRIPARTITE MOTIF CONTAINING 55"/>
    <property type="match status" value="1"/>
</dbReference>
<dbReference type="Proteomes" id="UP000694548">
    <property type="component" value="Chromosome sgr04"/>
</dbReference>
<feature type="compositionally biased region" description="Polar residues" evidence="16">
    <location>
        <begin position="13"/>
        <end position="22"/>
    </location>
</feature>
<dbReference type="InterPro" id="IPR000315">
    <property type="entry name" value="Znf_B-box"/>
</dbReference>
<evidence type="ECO:0000256" key="4">
    <source>
        <dbReference type="ARBA" id="ARBA00014725"/>
    </source>
</evidence>
<dbReference type="SMART" id="SM00336">
    <property type="entry name" value="BBOX"/>
    <property type="match status" value="1"/>
</dbReference>
<dbReference type="GO" id="GO:0005634">
    <property type="term" value="C:nucleus"/>
    <property type="evidence" value="ECO:0007669"/>
    <property type="project" value="UniProtKB-SubCell"/>
</dbReference>
<dbReference type="Pfam" id="PF13445">
    <property type="entry name" value="zf-RING_UBOX"/>
    <property type="match status" value="1"/>
</dbReference>
<evidence type="ECO:0000256" key="14">
    <source>
        <dbReference type="PROSITE-ProRule" id="PRU00024"/>
    </source>
</evidence>
<evidence type="ECO:0000259" key="17">
    <source>
        <dbReference type="PROSITE" id="PS50089"/>
    </source>
</evidence>
<keyword evidence="20" id="KW-1185">Reference proteome</keyword>
<dbReference type="SUPFAM" id="SSF57850">
    <property type="entry name" value="RING/U-box"/>
    <property type="match status" value="1"/>
</dbReference>
<sequence length="346" mass="39130">MSFASGFKPPTPGSSEPGTRSKTTMENLEKQLICPVCLEMFSKPVVILPCQHNLCRGCANDVLQVSSSSSGRFRCPSCRHEVVLDRHGVFGLQRNLLVENIIDIYRQQESVDMKQHQQQLMCEEHGEEKINIYCLSCQTPTCSMCKVFGQHRDCEVAPLSSIYTRQKVELSDGIAVLVASNDQVQAAISQMEEICRSIEENAHRQRENLADQIDDLMATLEERKHELIGFISKHQDDKLNHVRSLISWHSDHLETAVALVETALGTSGELSAHEPLRVGESLQVWLTQITEGIFSSIHRSPMSCWNGECVWCEALIRRYLTSCTHFFRWRPSISIINTKACLHADF</sequence>
<keyword evidence="8" id="KW-0479">Metal-binding</keyword>
<keyword evidence="5" id="KW-0963">Cytoplasm</keyword>
<evidence type="ECO:0000256" key="11">
    <source>
        <dbReference type="ARBA" id="ARBA00023054"/>
    </source>
</evidence>
<evidence type="ECO:0000256" key="7">
    <source>
        <dbReference type="ARBA" id="ARBA00022701"/>
    </source>
</evidence>
<dbReference type="PANTHER" id="PTHR24099">
    <property type="entry name" value="E3 UBIQUITIN-PROTEIN LIGASE TRIM36-RELATED"/>
    <property type="match status" value="1"/>
</dbReference>
<dbReference type="PROSITE" id="PS50089">
    <property type="entry name" value="ZF_RING_2"/>
    <property type="match status" value="1"/>
</dbReference>
<feature type="region of interest" description="Disordered" evidence="16">
    <location>
        <begin position="1"/>
        <end position="22"/>
    </location>
</feature>
<dbReference type="GO" id="GO:0008270">
    <property type="term" value="F:zinc ion binding"/>
    <property type="evidence" value="ECO:0007669"/>
    <property type="project" value="UniProtKB-KW"/>
</dbReference>
<dbReference type="FunFam" id="3.30.40.10:FF:000014">
    <property type="entry name" value="probable E3 ubiquitin-protein ligase MID2"/>
    <property type="match status" value="1"/>
</dbReference>
<keyword evidence="9 14" id="KW-0863">Zinc-finger</keyword>
<evidence type="ECO:0000259" key="18">
    <source>
        <dbReference type="PROSITE" id="PS50119"/>
    </source>
</evidence>
<dbReference type="Gene3D" id="3.30.160.60">
    <property type="entry name" value="Classic Zinc Finger"/>
    <property type="match status" value="1"/>
</dbReference>
<organism evidence="19 20">
    <name type="scientific">Nothobranchius furzeri</name>
    <name type="common">Turquoise killifish</name>
    <dbReference type="NCBI Taxonomy" id="105023"/>
    <lineage>
        <taxon>Eukaryota</taxon>
        <taxon>Metazoa</taxon>
        <taxon>Chordata</taxon>
        <taxon>Craniata</taxon>
        <taxon>Vertebrata</taxon>
        <taxon>Euteleostomi</taxon>
        <taxon>Actinopterygii</taxon>
        <taxon>Neopterygii</taxon>
        <taxon>Teleostei</taxon>
        <taxon>Neoteleostei</taxon>
        <taxon>Acanthomorphata</taxon>
        <taxon>Ovalentaria</taxon>
        <taxon>Atherinomorphae</taxon>
        <taxon>Cyprinodontiformes</taxon>
        <taxon>Nothobranchiidae</taxon>
        <taxon>Nothobranchius</taxon>
    </lineage>
</organism>
<dbReference type="Gene3D" id="1.20.5.170">
    <property type="match status" value="1"/>
</dbReference>
<keyword evidence="13" id="KW-0539">Nucleus</keyword>
<dbReference type="Gene3D" id="3.30.40.10">
    <property type="entry name" value="Zinc/RING finger domain, C3HC4 (zinc finger)"/>
    <property type="match status" value="1"/>
</dbReference>
<dbReference type="Ensembl" id="ENSNFUT00015014436.1">
    <property type="protein sequence ID" value="ENSNFUP00015013748.1"/>
    <property type="gene ID" value="ENSNFUG00015006710.1"/>
</dbReference>
<comment type="subcellular location">
    <subcellularLocation>
        <location evidence="3">Cytoplasm</location>
    </subcellularLocation>
    <subcellularLocation>
        <location evidence="2">Nucleus</location>
    </subcellularLocation>
</comment>
<gene>
    <name evidence="19" type="primary">TRIM54</name>
</gene>
<evidence type="ECO:0000256" key="10">
    <source>
        <dbReference type="ARBA" id="ARBA00022833"/>
    </source>
</evidence>
<evidence type="ECO:0000256" key="6">
    <source>
        <dbReference type="ARBA" id="ARBA00022679"/>
    </source>
</evidence>
<feature type="domain" description="RING-type" evidence="17">
    <location>
        <begin position="34"/>
        <end position="79"/>
    </location>
</feature>
<dbReference type="GO" id="GO:0016740">
    <property type="term" value="F:transferase activity"/>
    <property type="evidence" value="ECO:0007669"/>
    <property type="project" value="UniProtKB-KW"/>
</dbReference>
<keyword evidence="12" id="KW-0514">Muscle protein</keyword>
<dbReference type="InterPro" id="IPR013083">
    <property type="entry name" value="Znf_RING/FYVE/PHD"/>
</dbReference>
<keyword evidence="11 15" id="KW-0175">Coiled coil</keyword>
<evidence type="ECO:0000256" key="9">
    <source>
        <dbReference type="ARBA" id="ARBA00022771"/>
    </source>
</evidence>
<evidence type="ECO:0000256" key="5">
    <source>
        <dbReference type="ARBA" id="ARBA00022490"/>
    </source>
</evidence>
<dbReference type="Pfam" id="PF00643">
    <property type="entry name" value="zf-B_box"/>
    <property type="match status" value="1"/>
</dbReference>
<keyword evidence="7" id="KW-0493">Microtubule</keyword>
<dbReference type="InterPro" id="IPR001841">
    <property type="entry name" value="Znf_RING"/>
</dbReference>
<dbReference type="InterPro" id="IPR050617">
    <property type="entry name" value="E3_ligase_FN3/SPRY"/>
</dbReference>
<feature type="coiled-coil region" evidence="15">
    <location>
        <begin position="181"/>
        <end position="226"/>
    </location>
</feature>
<keyword evidence="10" id="KW-0862">Zinc</keyword>
<evidence type="ECO:0000256" key="1">
    <source>
        <dbReference type="ARBA" id="ARBA00003888"/>
    </source>
</evidence>
<dbReference type="GO" id="GO:0005874">
    <property type="term" value="C:microtubule"/>
    <property type="evidence" value="ECO:0007669"/>
    <property type="project" value="UniProtKB-KW"/>
</dbReference>
<dbReference type="SMART" id="SM00184">
    <property type="entry name" value="RING"/>
    <property type="match status" value="1"/>
</dbReference>
<dbReference type="PROSITE" id="PS00518">
    <property type="entry name" value="ZF_RING_1"/>
    <property type="match status" value="1"/>
</dbReference>